<evidence type="ECO:0000313" key="3">
    <source>
        <dbReference type="Proteomes" id="UP000614047"/>
    </source>
</evidence>
<accession>A0A931DBL2</accession>
<dbReference type="InterPro" id="IPR050471">
    <property type="entry name" value="AB_hydrolase"/>
</dbReference>
<dbReference type="Proteomes" id="UP000614047">
    <property type="component" value="Unassembled WGS sequence"/>
</dbReference>
<protein>
    <submittedName>
        <fullName evidence="2">Pimeloyl-ACP methyl ester carboxylesterase</fullName>
    </submittedName>
</protein>
<dbReference type="RefSeq" id="WP_307828838.1">
    <property type="nucleotide sequence ID" value="NZ_BAABES010000008.1"/>
</dbReference>
<proteinExistence type="predicted"/>
<gene>
    <name evidence="2" type="ORF">IW256_002192</name>
</gene>
<dbReference type="Gene3D" id="3.40.50.1820">
    <property type="entry name" value="alpha/beta hydrolase"/>
    <property type="match status" value="1"/>
</dbReference>
<feature type="domain" description="AB hydrolase-1" evidence="1">
    <location>
        <begin position="37"/>
        <end position="271"/>
    </location>
</feature>
<evidence type="ECO:0000259" key="1">
    <source>
        <dbReference type="Pfam" id="PF00561"/>
    </source>
</evidence>
<dbReference type="SUPFAM" id="SSF53474">
    <property type="entry name" value="alpha/beta-Hydrolases"/>
    <property type="match status" value="1"/>
</dbReference>
<reference evidence="2" key="1">
    <citation type="submission" date="2020-11" db="EMBL/GenBank/DDBJ databases">
        <title>Sequencing the genomes of 1000 actinobacteria strains.</title>
        <authorList>
            <person name="Klenk H.-P."/>
        </authorList>
    </citation>
    <scope>NUCLEOTIDE SEQUENCE</scope>
    <source>
        <strain evidence="2">DSM 43175</strain>
    </source>
</reference>
<comment type="caution">
    <text evidence="2">The sequence shown here is derived from an EMBL/GenBank/DDBJ whole genome shotgun (WGS) entry which is preliminary data.</text>
</comment>
<dbReference type="InterPro" id="IPR029058">
    <property type="entry name" value="AB_hydrolase_fold"/>
</dbReference>
<dbReference type="Pfam" id="PF00561">
    <property type="entry name" value="Abhydrolase_1"/>
    <property type="match status" value="1"/>
</dbReference>
<dbReference type="GO" id="GO:0046503">
    <property type="term" value="P:glycerolipid catabolic process"/>
    <property type="evidence" value="ECO:0007669"/>
    <property type="project" value="TreeGrafter"/>
</dbReference>
<evidence type="ECO:0000313" key="2">
    <source>
        <dbReference type="EMBL" id="MBG6088079.1"/>
    </source>
</evidence>
<name>A0A931DBL2_9ACTN</name>
<sequence length="294" mass="31045">MGEEVLLSVNGVELCAETFGERGDAPVLLVGNSMLTWPEELCGLLAGGGRFVLRYDLRDTGRSTTADPAAPGYTLRDLVADAAGMLEAFGLPRAHVAGFGVGGWIAQLLALDHPRRVASLTLAATRPVAPGPNDPDLPEHSAELMAAMMAAPEPDWTDRASVIEAMVAHRRHLAGTAGYDEAAARRHVERIFDRTVVPAGADPAMAHRSNQTAIVFAALDCGDRWRERLGSITAPTLVIHGEDDPFFPIGNGGALAKEIPGAELIGLPGAGQELPPGVWEVVALAILRHTRARA</sequence>
<dbReference type="PANTHER" id="PTHR43433:SF5">
    <property type="entry name" value="AB HYDROLASE-1 DOMAIN-CONTAINING PROTEIN"/>
    <property type="match status" value="1"/>
</dbReference>
<dbReference type="InterPro" id="IPR000073">
    <property type="entry name" value="AB_hydrolase_1"/>
</dbReference>
<dbReference type="EMBL" id="JADOUA010000001">
    <property type="protein sequence ID" value="MBG6088079.1"/>
    <property type="molecule type" value="Genomic_DNA"/>
</dbReference>
<dbReference type="GO" id="GO:0004806">
    <property type="term" value="F:triacylglycerol lipase activity"/>
    <property type="evidence" value="ECO:0007669"/>
    <property type="project" value="TreeGrafter"/>
</dbReference>
<organism evidence="2 3">
    <name type="scientific">Actinomadura viridis</name>
    <dbReference type="NCBI Taxonomy" id="58110"/>
    <lineage>
        <taxon>Bacteria</taxon>
        <taxon>Bacillati</taxon>
        <taxon>Actinomycetota</taxon>
        <taxon>Actinomycetes</taxon>
        <taxon>Streptosporangiales</taxon>
        <taxon>Thermomonosporaceae</taxon>
        <taxon>Actinomadura</taxon>
    </lineage>
</organism>
<keyword evidence="3" id="KW-1185">Reference proteome</keyword>
<dbReference type="PANTHER" id="PTHR43433">
    <property type="entry name" value="HYDROLASE, ALPHA/BETA FOLD FAMILY PROTEIN"/>
    <property type="match status" value="1"/>
</dbReference>
<dbReference type="AlphaFoldDB" id="A0A931DBL2"/>